<organism evidence="1 2">
    <name type="scientific">Pseudomonas synxantha</name>
    <dbReference type="NCBI Taxonomy" id="47883"/>
    <lineage>
        <taxon>Bacteria</taxon>
        <taxon>Pseudomonadati</taxon>
        <taxon>Pseudomonadota</taxon>
        <taxon>Gammaproteobacteria</taxon>
        <taxon>Pseudomonadales</taxon>
        <taxon>Pseudomonadaceae</taxon>
        <taxon>Pseudomonas</taxon>
    </lineage>
</organism>
<evidence type="ECO:0000313" key="2">
    <source>
        <dbReference type="Proteomes" id="UP000324029"/>
    </source>
</evidence>
<reference evidence="1 2" key="2">
    <citation type="submission" date="2019-08" db="EMBL/GenBank/DDBJ databases">
        <authorList>
            <person name="Brilhante M."/>
            <person name="Perreten V."/>
        </authorList>
    </citation>
    <scope>NUCLEOTIDE SEQUENCE [LARGE SCALE GENOMIC DNA]</scope>
    <source>
        <strain evidence="1 2">MCP106</strain>
    </source>
</reference>
<name>A0A5D3GC16_9PSED</name>
<proteinExistence type="predicted"/>
<evidence type="ECO:0000313" key="1">
    <source>
        <dbReference type="EMBL" id="TYK57953.1"/>
    </source>
</evidence>
<protein>
    <submittedName>
        <fullName evidence="1">Uncharacterized protein</fullName>
    </submittedName>
</protein>
<accession>A0A5D3GC16</accession>
<dbReference type="AlphaFoldDB" id="A0A5D3GC16"/>
<dbReference type="RefSeq" id="WP_148853351.1">
    <property type="nucleotide sequence ID" value="NZ_VSRO01000005.1"/>
</dbReference>
<dbReference type="Proteomes" id="UP000324029">
    <property type="component" value="Unassembled WGS sequence"/>
</dbReference>
<comment type="caution">
    <text evidence="1">The sequence shown here is derived from an EMBL/GenBank/DDBJ whole genome shotgun (WGS) entry which is preliminary data.</text>
</comment>
<dbReference type="EMBL" id="VSRO01000005">
    <property type="protein sequence ID" value="TYK57953.1"/>
    <property type="molecule type" value="Genomic_DNA"/>
</dbReference>
<sequence length="290" mass="31967">MISKTAQGTQGKLTVTVAGAHNLTFQDDADKMDMYQEPNGIWHLVATKRLSPEPNHFYGIDIYLPAELPSDGTEHSYSFADGHVRLLFSAYENSGISPYWATAGEITVSFDGERMQASFSGKTQFGSDKQITLTKGDVDLTGVSMVHSAQYPAKGELDLTFEGGPLPGSYSFKTDLRIDSSDFGGHRPDRRIFMGDYYDDGLPRTRNIFAIVVYNDAKGLIHDLAGNNDVRVQFQRLDTYGTVTAHAGVLKLNEEVTDEHGSGEFACSFRRNDGPEFTAIGTFTLDKARH</sequence>
<reference evidence="1 2" key="1">
    <citation type="submission" date="2019-08" db="EMBL/GenBank/DDBJ databases">
        <title>Subclass B2 metallo-beta lactamase from Pseudomonas synxantha.</title>
        <authorList>
            <person name="Poirel L."/>
            <person name="Palmieri M."/>
            <person name="Masseron A."/>
            <person name="Perreten V."/>
            <person name="Nordman P."/>
        </authorList>
    </citation>
    <scope>NUCLEOTIDE SEQUENCE [LARGE SCALE GENOMIC DNA]</scope>
    <source>
        <strain evidence="1 2">MCP106</strain>
    </source>
</reference>
<gene>
    <name evidence="1" type="ORF">FXO26_11895</name>
</gene>